<comment type="cofactor">
    <cofactor evidence="9">
        <name>(R)-lipoate</name>
        <dbReference type="ChEBI" id="CHEBI:83088"/>
    </cofactor>
    <text evidence="9">Binds 2 lipoyl cofactors covalently.</text>
</comment>
<dbReference type="InterPro" id="IPR023213">
    <property type="entry name" value="CAT-like_dom_sf"/>
</dbReference>
<keyword evidence="6 9" id="KW-0012">Acyltransferase</keyword>
<comment type="subunit">
    <text evidence="2 9">Forms a 24-polypeptide structural core with octahedral symmetry.</text>
</comment>
<keyword evidence="3 9" id="KW-0808">Transferase</keyword>
<dbReference type="InterPro" id="IPR004167">
    <property type="entry name" value="PSBD"/>
</dbReference>
<dbReference type="InterPro" id="IPR000089">
    <property type="entry name" value="Biotin_lipoyl"/>
</dbReference>
<dbReference type="EC" id="2.3.1.12" evidence="9"/>
<feature type="region of interest" description="Disordered" evidence="10">
    <location>
        <begin position="91"/>
        <end position="139"/>
    </location>
</feature>
<evidence type="ECO:0000256" key="6">
    <source>
        <dbReference type="ARBA" id="ARBA00023315"/>
    </source>
</evidence>
<dbReference type="Proteomes" id="UP000004931">
    <property type="component" value="Unassembled WGS sequence"/>
</dbReference>
<proteinExistence type="inferred from homology"/>
<dbReference type="PANTHER" id="PTHR43178">
    <property type="entry name" value="DIHYDROLIPOAMIDE ACETYLTRANSFERASE COMPONENT OF PYRUVATE DEHYDROGENASE COMPLEX"/>
    <property type="match status" value="1"/>
</dbReference>
<evidence type="ECO:0000256" key="9">
    <source>
        <dbReference type="RuleBase" id="RU361137"/>
    </source>
</evidence>
<dbReference type="GO" id="GO:0004742">
    <property type="term" value="F:dihydrolipoyllysine-residue acetyltransferase activity"/>
    <property type="evidence" value="ECO:0007669"/>
    <property type="project" value="UniProtKB-UniRule"/>
</dbReference>
<evidence type="ECO:0000259" key="12">
    <source>
        <dbReference type="PROSITE" id="PS51826"/>
    </source>
</evidence>
<evidence type="ECO:0000256" key="1">
    <source>
        <dbReference type="ARBA" id="ARBA00007317"/>
    </source>
</evidence>
<dbReference type="InterPro" id="IPR003016">
    <property type="entry name" value="2-oxoA_DH_lipoyl-BS"/>
</dbReference>
<dbReference type="Pfam" id="PF00364">
    <property type="entry name" value="Biotin_lipoyl"/>
    <property type="match status" value="2"/>
</dbReference>
<dbReference type="NCBIfam" id="TIGR01348">
    <property type="entry name" value="PDHac_trf_long"/>
    <property type="match status" value="1"/>
</dbReference>
<dbReference type="EMBL" id="AAVT01000003">
    <property type="protein sequence ID" value="EAW31568.1"/>
    <property type="molecule type" value="Genomic_DNA"/>
</dbReference>
<dbReference type="SUPFAM" id="SSF52777">
    <property type="entry name" value="CoA-dependent acyltransferases"/>
    <property type="match status" value="1"/>
</dbReference>
<dbReference type="CDD" id="cd06849">
    <property type="entry name" value="lipoyl_domain"/>
    <property type="match status" value="2"/>
</dbReference>
<dbReference type="InterPro" id="IPR036625">
    <property type="entry name" value="E3-bd_dom_sf"/>
</dbReference>
<dbReference type="Pfam" id="PF00198">
    <property type="entry name" value="2-oxoacid_dh"/>
    <property type="match status" value="1"/>
</dbReference>
<comment type="catalytic activity">
    <reaction evidence="8 9">
        <text>N(6)-[(R)-dihydrolipoyl]-L-lysyl-[protein] + acetyl-CoA = N(6)-[(R)-S(8)-acetyldihydrolipoyl]-L-lysyl-[protein] + CoA</text>
        <dbReference type="Rhea" id="RHEA:17017"/>
        <dbReference type="Rhea" id="RHEA-COMP:10475"/>
        <dbReference type="Rhea" id="RHEA-COMP:10478"/>
        <dbReference type="ChEBI" id="CHEBI:57287"/>
        <dbReference type="ChEBI" id="CHEBI:57288"/>
        <dbReference type="ChEBI" id="CHEBI:83100"/>
        <dbReference type="ChEBI" id="CHEBI:83111"/>
        <dbReference type="EC" id="2.3.1.12"/>
    </reaction>
</comment>
<dbReference type="PANTHER" id="PTHR43178:SF2">
    <property type="entry name" value="DIHYDROLIPOYLLYSINE-RESIDUE ACETYLTRANSFERASE COMPONENT OF PYRUVATE DEHYDROGENASE COMPLEX"/>
    <property type="match status" value="1"/>
</dbReference>
<organism evidence="13 14">
    <name type="scientific">marine gamma proteobacterium HTCC2143</name>
    <dbReference type="NCBI Taxonomy" id="247633"/>
    <lineage>
        <taxon>Bacteria</taxon>
        <taxon>Pseudomonadati</taxon>
        <taxon>Pseudomonadota</taxon>
        <taxon>Gammaproteobacteria</taxon>
        <taxon>Cellvibrionales</taxon>
        <taxon>Spongiibacteraceae</taxon>
        <taxon>BD1-7 clade</taxon>
    </lineage>
</organism>
<dbReference type="PROSITE" id="PS50968">
    <property type="entry name" value="BIOTINYL_LIPOYL"/>
    <property type="match status" value="2"/>
</dbReference>
<comment type="similarity">
    <text evidence="1 9">Belongs to the 2-oxoacid dehydrogenase family.</text>
</comment>
<gene>
    <name evidence="13" type="ORF">GP2143_08459</name>
</gene>
<evidence type="ECO:0000256" key="2">
    <source>
        <dbReference type="ARBA" id="ARBA00011484"/>
    </source>
</evidence>
<dbReference type="InterPro" id="IPR006256">
    <property type="entry name" value="AcTrfase_Pyrv_DH_cplx"/>
</dbReference>
<dbReference type="Gene3D" id="4.10.320.10">
    <property type="entry name" value="E3-binding domain"/>
    <property type="match status" value="1"/>
</dbReference>
<keyword evidence="14" id="KW-1185">Reference proteome</keyword>
<dbReference type="PROSITE" id="PS51826">
    <property type="entry name" value="PSBD"/>
    <property type="match status" value="1"/>
</dbReference>
<keyword evidence="4" id="KW-0677">Repeat</keyword>
<evidence type="ECO:0000256" key="4">
    <source>
        <dbReference type="ARBA" id="ARBA00022737"/>
    </source>
</evidence>
<sequence>MSIELIKVPDIGGTEGVEVVEICVAVGDQIEAEQSLVVLESDKASMEVPSPMAGKVTAIEIANGDELSEGDVILTLEIVGLSDELNTAADTADALPTPTPTPALEPEPELESEAATDLRSDEKNAVPRQDVSEQSSAPKIEVISVPDMGDAENIDVIEVCVRIGDMVTEGDSLIVLETDKASMEVPSPIAGRVVSLAAKEGTTASAGMEILQLELVNDPAAVTQLASFSKKPDDSFLDPMDTGSATTSQAANAVASATSSLPVEVNSPSDLVYAGPAVRRLAREVGLDIALIKGTGPRGRIIKDDLKLAIKEALTAMPATQPVSGIPAVPDIDFSKFGEVKLESLSKIHRATAQNMHRSWLNVPHVTQFDDANISDLEEFRQSLKAEAERRGVKITPLPFLLKACAAALRENPKFNASLHTSGHQLVYKQYVNIGIAVDTPLGLVVPVIRDVDKKSIWELAAETVEMAQKAKDRKLKIDDMQGGCFTVSSLGNIGGQGFTPIINVPEVAILGVSKLSVKPLWNGTEFVPAKMLPLSLSYDHRAINGGDAGRFLTYLTAILADIRRLAL</sequence>
<dbReference type="FunFam" id="2.40.50.100:FF:000009">
    <property type="entry name" value="Acetyltransferase component of pyruvate dehydrogenase complex"/>
    <property type="match status" value="1"/>
</dbReference>
<evidence type="ECO:0000256" key="5">
    <source>
        <dbReference type="ARBA" id="ARBA00022823"/>
    </source>
</evidence>
<evidence type="ECO:0000256" key="10">
    <source>
        <dbReference type="SAM" id="MobiDB-lite"/>
    </source>
</evidence>
<dbReference type="SUPFAM" id="SSF47005">
    <property type="entry name" value="Peripheral subunit-binding domain of 2-oxo acid dehydrogenase complex"/>
    <property type="match status" value="1"/>
</dbReference>
<feature type="domain" description="Peripheral subunit-binding (PSBD)" evidence="12">
    <location>
        <begin position="273"/>
        <end position="310"/>
    </location>
</feature>
<name>A0YCP9_9GAMM</name>
<evidence type="ECO:0000313" key="14">
    <source>
        <dbReference type="Proteomes" id="UP000004931"/>
    </source>
</evidence>
<protein>
    <recommendedName>
        <fullName evidence="9">Acetyltransferase component of pyruvate dehydrogenase complex</fullName>
        <ecNumber evidence="9">2.3.1.12</ecNumber>
    </recommendedName>
</protein>
<dbReference type="GO" id="GO:0005737">
    <property type="term" value="C:cytoplasm"/>
    <property type="evidence" value="ECO:0007669"/>
    <property type="project" value="TreeGrafter"/>
</dbReference>
<dbReference type="InterPro" id="IPR001078">
    <property type="entry name" value="2-oxoacid_DH_actylTfrase"/>
</dbReference>
<evidence type="ECO:0000256" key="8">
    <source>
        <dbReference type="ARBA" id="ARBA00048370"/>
    </source>
</evidence>
<dbReference type="InterPro" id="IPR011053">
    <property type="entry name" value="Single_hybrid_motif"/>
</dbReference>
<dbReference type="SUPFAM" id="SSF51230">
    <property type="entry name" value="Single hybrid motif"/>
    <property type="match status" value="2"/>
</dbReference>
<feature type="domain" description="Lipoyl-binding" evidence="11">
    <location>
        <begin position="140"/>
        <end position="214"/>
    </location>
</feature>
<dbReference type="InterPro" id="IPR050743">
    <property type="entry name" value="2-oxoacid_DH_E2_comp"/>
</dbReference>
<evidence type="ECO:0000256" key="7">
    <source>
        <dbReference type="ARBA" id="ARBA00025211"/>
    </source>
</evidence>
<accession>A0YCP9</accession>
<dbReference type="Gene3D" id="2.40.50.100">
    <property type="match status" value="2"/>
</dbReference>
<dbReference type="GO" id="GO:0031405">
    <property type="term" value="F:lipoic acid binding"/>
    <property type="evidence" value="ECO:0007669"/>
    <property type="project" value="TreeGrafter"/>
</dbReference>
<keyword evidence="5 9" id="KW-0450">Lipoyl</keyword>
<dbReference type="Gene3D" id="3.30.559.10">
    <property type="entry name" value="Chloramphenicol acetyltransferase-like domain"/>
    <property type="match status" value="1"/>
</dbReference>
<dbReference type="PROSITE" id="PS00189">
    <property type="entry name" value="LIPOYL"/>
    <property type="match status" value="2"/>
</dbReference>
<comment type="caution">
    <text evidence="13">The sequence shown here is derived from an EMBL/GenBank/DDBJ whole genome shotgun (WGS) entry which is preliminary data.</text>
</comment>
<evidence type="ECO:0000259" key="11">
    <source>
        <dbReference type="PROSITE" id="PS50968"/>
    </source>
</evidence>
<reference evidence="13 14" key="1">
    <citation type="journal article" date="2010" name="J. Bacteriol.">
        <title>Genome sequence of the oligotrophic marine Gammaproteobacterium HTCC2143, isolated from the Oregon Coast.</title>
        <authorList>
            <person name="Oh H.M."/>
            <person name="Kang I."/>
            <person name="Ferriera S."/>
            <person name="Giovannoni S.J."/>
            <person name="Cho J.C."/>
        </authorList>
    </citation>
    <scope>NUCLEOTIDE SEQUENCE [LARGE SCALE GENOMIC DNA]</scope>
    <source>
        <strain evidence="13 14">HTCC2143</strain>
    </source>
</reference>
<evidence type="ECO:0000313" key="13">
    <source>
        <dbReference type="EMBL" id="EAW31568.1"/>
    </source>
</evidence>
<dbReference type="AlphaFoldDB" id="A0YCP9"/>
<keyword evidence="13" id="KW-0670">Pyruvate</keyword>
<feature type="compositionally biased region" description="Basic and acidic residues" evidence="10">
    <location>
        <begin position="116"/>
        <end position="125"/>
    </location>
</feature>
<dbReference type="Pfam" id="PF02817">
    <property type="entry name" value="E3_binding"/>
    <property type="match status" value="1"/>
</dbReference>
<dbReference type="GO" id="GO:0045254">
    <property type="term" value="C:pyruvate dehydrogenase complex"/>
    <property type="evidence" value="ECO:0007669"/>
    <property type="project" value="UniProtKB-UniRule"/>
</dbReference>
<comment type="function">
    <text evidence="7">The pyruvate dehydrogenase complex catalyzes the overall conversion of pyruvate to acetyl-CoA and CO(2). It contains multiple copies of three enzymatic components: pyruvate dehydrogenase (E1), dihydrolipoamide acetyltransferase (E2) and lipoamide dehydrogenase (E3).</text>
</comment>
<evidence type="ECO:0000256" key="3">
    <source>
        <dbReference type="ARBA" id="ARBA00022679"/>
    </source>
</evidence>
<dbReference type="FunFam" id="3.30.559.10:FF:000004">
    <property type="entry name" value="Acetyltransferase component of pyruvate dehydrogenase complex"/>
    <property type="match status" value="1"/>
</dbReference>
<feature type="domain" description="Lipoyl-binding" evidence="11">
    <location>
        <begin position="3"/>
        <end position="77"/>
    </location>
</feature>
<dbReference type="GO" id="GO:0006086">
    <property type="term" value="P:pyruvate decarboxylation to acetyl-CoA"/>
    <property type="evidence" value="ECO:0007669"/>
    <property type="project" value="UniProtKB-UniRule"/>
</dbReference>
<dbReference type="eggNOG" id="COG0508">
    <property type="taxonomic scope" value="Bacteria"/>
</dbReference>
<dbReference type="OrthoDB" id="9805770at2"/>
<dbReference type="STRING" id="247633.GP2143_08459"/>